<sequence length="291" mass="32088">MEDTNTLNEESNVKQTEDVVEQETHNNGFMPIIVVGVLAIIIIGGGLWYLFNNNMTDPENNDITPTATPTESPVASPTYIPTPTVDVQNIVTYQNDNLGDFSFDYDADKWTISEKDFGQASNNNFPDCDSDCLGVDLTNNDIMFHMVFNISYEDNAGWACTDNPQFVELGNGWFRILDNSGYYYAYSSNENNPLGIKLDKTTSTGDCMRYQNEDNLASMQAAKGDDWSCSPNTTYSLCDGGQGPFVEMNSPYAAGPSNDGVPIQLMKPTIVGNPSETVLLEIDKIVNSITF</sequence>
<evidence type="ECO:0000256" key="1">
    <source>
        <dbReference type="SAM" id="Phobius"/>
    </source>
</evidence>
<dbReference type="Proteomes" id="UP000701698">
    <property type="component" value="Unassembled WGS sequence"/>
</dbReference>
<reference evidence="2" key="2">
    <citation type="journal article" date="2021" name="Microbiome">
        <title>Successional dynamics and alternative stable states in a saline activated sludge microbial community over 9 years.</title>
        <authorList>
            <person name="Wang Y."/>
            <person name="Ye J."/>
            <person name="Ju F."/>
            <person name="Liu L."/>
            <person name="Boyd J.A."/>
            <person name="Deng Y."/>
            <person name="Parks D.H."/>
            <person name="Jiang X."/>
            <person name="Yin X."/>
            <person name="Woodcroft B.J."/>
            <person name="Tyson G.W."/>
            <person name="Hugenholtz P."/>
            <person name="Polz M.F."/>
            <person name="Zhang T."/>
        </authorList>
    </citation>
    <scope>NUCLEOTIDE SEQUENCE</scope>
    <source>
        <strain evidence="2">HKST-UBA01</strain>
    </source>
</reference>
<evidence type="ECO:0000313" key="3">
    <source>
        <dbReference type="Proteomes" id="UP000701698"/>
    </source>
</evidence>
<accession>A0A955LHT7</accession>
<dbReference type="EMBL" id="JAGQKX010000145">
    <property type="protein sequence ID" value="MCA9390603.1"/>
    <property type="molecule type" value="Genomic_DNA"/>
</dbReference>
<keyword evidence="1" id="KW-1133">Transmembrane helix</keyword>
<evidence type="ECO:0000313" key="2">
    <source>
        <dbReference type="EMBL" id="MCA9390603.1"/>
    </source>
</evidence>
<gene>
    <name evidence="2" type="ORF">KC571_04320</name>
</gene>
<name>A0A955LHT7_UNCKA</name>
<reference evidence="2" key="1">
    <citation type="submission" date="2020-04" db="EMBL/GenBank/DDBJ databases">
        <authorList>
            <person name="Zhang T."/>
        </authorList>
    </citation>
    <scope>NUCLEOTIDE SEQUENCE</scope>
    <source>
        <strain evidence="2">HKST-UBA01</strain>
    </source>
</reference>
<feature type="transmembrane region" description="Helical" evidence="1">
    <location>
        <begin position="29"/>
        <end position="51"/>
    </location>
</feature>
<comment type="caution">
    <text evidence="2">The sequence shown here is derived from an EMBL/GenBank/DDBJ whole genome shotgun (WGS) entry which is preliminary data.</text>
</comment>
<organism evidence="2 3">
    <name type="scientific">candidate division WWE3 bacterium</name>
    <dbReference type="NCBI Taxonomy" id="2053526"/>
    <lineage>
        <taxon>Bacteria</taxon>
        <taxon>Katanobacteria</taxon>
    </lineage>
</organism>
<protein>
    <submittedName>
        <fullName evidence="2">Uncharacterized protein</fullName>
    </submittedName>
</protein>
<keyword evidence="1" id="KW-0472">Membrane</keyword>
<proteinExistence type="predicted"/>
<keyword evidence="1" id="KW-0812">Transmembrane</keyword>
<dbReference type="AlphaFoldDB" id="A0A955LHT7"/>